<feature type="domain" description="Carrier" evidence="4">
    <location>
        <begin position="983"/>
        <end position="1058"/>
    </location>
</feature>
<sequence>MAAIDPDQLTVEEKRALLIEGLRRSRQREFPASFPQQRMWFLDQLMPGNTSNNLPRAIRITGPLDVEAWSKAVNRIVERHEALRTTFRDEDGSPIQVVHPWLEPELVIEDHPELAAPDAWDAIQERAQREFNRAFDIETGPLLRLRFLRLSADDHILLVTIHHIAADLWSTTQFLTELSALYGEITGGRPAELPELPIQYSDYSQWQHRRVKEGAAASDLDYWRQALEGAPGGIDLPADRPRPPIQGIRGSTVLFELEPAMFDRLRAFCKDAGVTPFMATLAAFSVLLARVSRTDDVVVGVPTANRDRDEIKHLIGYFVNMLPMRVRIDPAEGFRTLVQQVRSTALGGFAHQELSFEQIVDGVQPERDPARSPLFQVSFIYQNIEIPTFSAGGLSLEPLDIPSRTARFDLELQVFEGAGLTGWFEYSTDLFDQATIERLGRELTTLIGGLLDEPDKPVSAVNLIDPADLREIEALGRGPRRDWDTTGLADELVRRSAAAHPDDVAVIGRGRLTYRELLAEVDSLAARLQARGVGRGSLVGICLPRDERIVIALLAVLSCGAAYVPIDPAFPESRIRHMVEDSGLSLAIAIEETSGPLGALATETLDLPGATPATDGGAVPRPVEGRSGTDIAYVIYTSGSTGVPKGVVVPHRALDNFLRSMAERPGMSAGEVLVAVTTFSFDISMLELLLPLTVGGTVVLAGRDVVVDAVRLATLLDDSGADLMQATPTTWRMLLDQGWRPAGSFRALVGGEALPPALAVELTAVVDETWNMYGPTETTIWSSVDRVGDGPVRLGEPIANTDLLVVEPSGQPAPVGVPGELWIGGSGVSLGYWLRPELTADRFVTRADREGLWYRTGDLVRRDGKGDLEFLGRLDHQVKLRGYRVELGEVEAALLADEAIVEAVAVVREDTPGDQRLVGYVRLADGAGPLDRTALQRRLADRLPEYMIPPVIVEQERLPLTANGKVDRSALPRPGMVEREYVAPRSATEKVVAAIWEEVLDVDRIGVRDDFFALGGHSLLSTRVLVRVRTAFGVNVPLQRIFRDPTVAGLATAVGELADSPEAVERMAELILEMSNLGDDEVAAELHAEANR</sequence>
<dbReference type="RefSeq" id="WP_203991918.1">
    <property type="nucleotide sequence ID" value="NZ_BOPB01000002.1"/>
</dbReference>
<gene>
    <name evidence="5" type="ORF">Vlu01_03680</name>
</gene>
<evidence type="ECO:0000256" key="3">
    <source>
        <dbReference type="ARBA" id="ARBA00022553"/>
    </source>
</evidence>
<keyword evidence="2" id="KW-0596">Phosphopantetheine</keyword>
<keyword evidence="6" id="KW-1185">Reference proteome</keyword>
<dbReference type="EMBL" id="BOPB01000002">
    <property type="protein sequence ID" value="GIJ19744.1"/>
    <property type="molecule type" value="Genomic_DNA"/>
</dbReference>
<dbReference type="SMART" id="SM00823">
    <property type="entry name" value="PKS_PP"/>
    <property type="match status" value="1"/>
</dbReference>
<dbReference type="Gene3D" id="3.40.50.12780">
    <property type="entry name" value="N-terminal domain of ligase-like"/>
    <property type="match status" value="1"/>
</dbReference>
<comment type="caution">
    <text evidence="5">The sequence shown here is derived from an EMBL/GenBank/DDBJ whole genome shotgun (WGS) entry which is preliminary data.</text>
</comment>
<dbReference type="CDD" id="cd19531">
    <property type="entry name" value="LCL_NRPS-like"/>
    <property type="match status" value="1"/>
</dbReference>
<dbReference type="InterPro" id="IPR025110">
    <property type="entry name" value="AMP-bd_C"/>
</dbReference>
<evidence type="ECO:0000256" key="1">
    <source>
        <dbReference type="ARBA" id="ARBA00001957"/>
    </source>
</evidence>
<dbReference type="Gene3D" id="3.30.300.30">
    <property type="match status" value="1"/>
</dbReference>
<dbReference type="SUPFAM" id="SSF52777">
    <property type="entry name" value="CoA-dependent acyltransferases"/>
    <property type="match status" value="2"/>
</dbReference>
<comment type="cofactor">
    <cofactor evidence="1">
        <name>pantetheine 4'-phosphate</name>
        <dbReference type="ChEBI" id="CHEBI:47942"/>
    </cofactor>
</comment>
<dbReference type="InterPro" id="IPR020806">
    <property type="entry name" value="PKS_PP-bd"/>
</dbReference>
<dbReference type="SUPFAM" id="SSF56801">
    <property type="entry name" value="Acetyl-CoA synthetase-like"/>
    <property type="match status" value="1"/>
</dbReference>
<dbReference type="Gene3D" id="3.30.559.10">
    <property type="entry name" value="Chloramphenicol acetyltransferase-like domain"/>
    <property type="match status" value="1"/>
</dbReference>
<protein>
    <recommendedName>
        <fullName evidence="4">Carrier domain-containing protein</fullName>
    </recommendedName>
</protein>
<evidence type="ECO:0000313" key="6">
    <source>
        <dbReference type="Proteomes" id="UP000643165"/>
    </source>
</evidence>
<dbReference type="InterPro" id="IPR045851">
    <property type="entry name" value="AMP-bd_C_sf"/>
</dbReference>
<dbReference type="InterPro" id="IPR009081">
    <property type="entry name" value="PP-bd_ACP"/>
</dbReference>
<proteinExistence type="predicted"/>
<dbReference type="NCBIfam" id="TIGR01733">
    <property type="entry name" value="AA-adenyl-dom"/>
    <property type="match status" value="1"/>
</dbReference>
<dbReference type="InterPro" id="IPR042099">
    <property type="entry name" value="ANL_N_sf"/>
</dbReference>
<dbReference type="PANTHER" id="PTHR45527">
    <property type="entry name" value="NONRIBOSOMAL PEPTIDE SYNTHETASE"/>
    <property type="match status" value="1"/>
</dbReference>
<dbReference type="PROSITE" id="PS50075">
    <property type="entry name" value="CARRIER"/>
    <property type="match status" value="1"/>
</dbReference>
<dbReference type="InterPro" id="IPR006162">
    <property type="entry name" value="Ppantetheine_attach_site"/>
</dbReference>
<dbReference type="Pfam" id="PF00550">
    <property type="entry name" value="PP-binding"/>
    <property type="match status" value="1"/>
</dbReference>
<dbReference type="InterPro" id="IPR029058">
    <property type="entry name" value="AB_hydrolase_fold"/>
</dbReference>
<dbReference type="PROSITE" id="PS00012">
    <property type="entry name" value="PHOSPHOPANTETHEINE"/>
    <property type="match status" value="1"/>
</dbReference>
<dbReference type="Proteomes" id="UP000643165">
    <property type="component" value="Unassembled WGS sequence"/>
</dbReference>
<dbReference type="InterPro" id="IPR023213">
    <property type="entry name" value="CAT-like_dom_sf"/>
</dbReference>
<dbReference type="PROSITE" id="PS00455">
    <property type="entry name" value="AMP_BINDING"/>
    <property type="match status" value="1"/>
</dbReference>
<dbReference type="Pfam" id="PF13193">
    <property type="entry name" value="AMP-binding_C"/>
    <property type="match status" value="1"/>
</dbReference>
<evidence type="ECO:0000313" key="5">
    <source>
        <dbReference type="EMBL" id="GIJ19744.1"/>
    </source>
</evidence>
<dbReference type="PANTHER" id="PTHR45527:SF1">
    <property type="entry name" value="FATTY ACID SYNTHASE"/>
    <property type="match status" value="1"/>
</dbReference>
<reference evidence="5 6" key="1">
    <citation type="submission" date="2021-01" db="EMBL/GenBank/DDBJ databases">
        <title>Whole genome shotgun sequence of Verrucosispora lutea NBRC 106530.</title>
        <authorList>
            <person name="Komaki H."/>
            <person name="Tamura T."/>
        </authorList>
    </citation>
    <scope>NUCLEOTIDE SEQUENCE [LARGE SCALE GENOMIC DNA]</scope>
    <source>
        <strain evidence="5 6">NBRC 106530</strain>
    </source>
</reference>
<dbReference type="Gene3D" id="3.30.559.30">
    <property type="entry name" value="Nonribosomal peptide synthetase, condensation domain"/>
    <property type="match status" value="1"/>
</dbReference>
<accession>A0ABQ4IPA2</accession>
<evidence type="ECO:0000256" key="2">
    <source>
        <dbReference type="ARBA" id="ARBA00022450"/>
    </source>
</evidence>
<dbReference type="Pfam" id="PF00501">
    <property type="entry name" value="AMP-binding"/>
    <property type="match status" value="1"/>
</dbReference>
<dbReference type="Gene3D" id="3.40.50.1820">
    <property type="entry name" value="alpha/beta hydrolase"/>
    <property type="match status" value="1"/>
</dbReference>
<name>A0ABQ4IPA2_9ACTN</name>
<dbReference type="InterPro" id="IPR010071">
    <property type="entry name" value="AA_adenyl_dom"/>
</dbReference>
<keyword evidence="3" id="KW-0597">Phosphoprotein</keyword>
<organism evidence="5 6">
    <name type="scientific">Micromonospora lutea</name>
    <dbReference type="NCBI Taxonomy" id="419825"/>
    <lineage>
        <taxon>Bacteria</taxon>
        <taxon>Bacillati</taxon>
        <taxon>Actinomycetota</taxon>
        <taxon>Actinomycetes</taxon>
        <taxon>Micromonosporales</taxon>
        <taxon>Micromonosporaceae</taxon>
        <taxon>Micromonospora</taxon>
    </lineage>
</organism>
<dbReference type="Pfam" id="PF00668">
    <property type="entry name" value="Condensation"/>
    <property type="match status" value="1"/>
</dbReference>
<dbReference type="InterPro" id="IPR036736">
    <property type="entry name" value="ACP-like_sf"/>
</dbReference>
<dbReference type="InterPro" id="IPR020845">
    <property type="entry name" value="AMP-binding_CS"/>
</dbReference>
<dbReference type="InterPro" id="IPR000873">
    <property type="entry name" value="AMP-dep_synth/lig_dom"/>
</dbReference>
<dbReference type="CDD" id="cd12116">
    <property type="entry name" value="A_NRPS_Ta1_like"/>
    <property type="match status" value="1"/>
</dbReference>
<dbReference type="SUPFAM" id="SSF47336">
    <property type="entry name" value="ACP-like"/>
    <property type="match status" value="1"/>
</dbReference>
<evidence type="ECO:0000259" key="4">
    <source>
        <dbReference type="PROSITE" id="PS50075"/>
    </source>
</evidence>
<dbReference type="InterPro" id="IPR001242">
    <property type="entry name" value="Condensation_dom"/>
</dbReference>